<proteinExistence type="predicted"/>
<dbReference type="GO" id="GO:0050661">
    <property type="term" value="F:NADP binding"/>
    <property type="evidence" value="ECO:0007669"/>
    <property type="project" value="InterPro"/>
</dbReference>
<evidence type="ECO:0000313" key="8">
    <source>
        <dbReference type="Proteomes" id="UP000318470"/>
    </source>
</evidence>
<dbReference type="GO" id="GO:0046452">
    <property type="term" value="P:dihydrofolate metabolic process"/>
    <property type="evidence" value="ECO:0007669"/>
    <property type="project" value="TreeGrafter"/>
</dbReference>
<dbReference type="PANTHER" id="PTHR48069:SF3">
    <property type="entry name" value="DIHYDROFOLATE REDUCTASE"/>
    <property type="match status" value="1"/>
</dbReference>
<keyword evidence="8" id="KW-1185">Reference proteome</keyword>
<protein>
    <recommendedName>
        <fullName evidence="2">dihydrofolate reductase</fullName>
        <ecNumber evidence="2">1.5.1.3</ecNumber>
    </recommendedName>
</protein>
<dbReference type="InterPro" id="IPR001796">
    <property type="entry name" value="DHFR_dom"/>
</dbReference>
<accession>A0A4Y5TV63</accession>
<dbReference type="GO" id="GO:0046655">
    <property type="term" value="P:folic acid metabolic process"/>
    <property type="evidence" value="ECO:0007669"/>
    <property type="project" value="TreeGrafter"/>
</dbReference>
<evidence type="ECO:0000313" key="7">
    <source>
        <dbReference type="EMBL" id="QDB73218.1"/>
    </source>
</evidence>
<reference evidence="7 8" key="1">
    <citation type="submission" date="2019-04" db="EMBL/GenBank/DDBJ databases">
        <authorList>
            <person name="Gao M."/>
            <person name="Bai C."/>
            <person name="Tong Y."/>
            <person name="Xu X."/>
        </authorList>
    </citation>
    <scope>NUCLEOTIDE SEQUENCE [LARGE SCALE GENOMIC DNA]</scope>
    <source>
        <strain evidence="7 8">Vibrio alginolyticus VA1</strain>
    </source>
</reference>
<sequence>MACNPLIQSIVARDLNNVIGHGDNELAYINKDDMKYFRTVTKNAVCIMGSKTFESLPGLLKGREHIVLTSQSKEQYMKTSKFDKEVLELSGVEIVNNVSQALVVAQLMAKMEHRPIFVIGGGTVYRQFMEHIDVWHVTTNLTSNPFNKPVYFHESFDSNINYKLIAETTHVDCDIPHSIKIYQKL</sequence>
<dbReference type="Gene3D" id="3.40.430.10">
    <property type="entry name" value="Dihydrofolate Reductase, subunit A"/>
    <property type="match status" value="1"/>
</dbReference>
<dbReference type="Pfam" id="PF00186">
    <property type="entry name" value="DHFR_1"/>
    <property type="match status" value="1"/>
</dbReference>
<organism evidence="7 8">
    <name type="scientific">Vibrio phage VAP7</name>
    <dbReference type="NCBI Taxonomy" id="2584487"/>
    <lineage>
        <taxon>Viruses</taxon>
        <taxon>Duplodnaviria</taxon>
        <taxon>Heunggongvirae</taxon>
        <taxon>Uroviricota</taxon>
        <taxon>Caudoviricetes</taxon>
        <taxon>Pantevenvirales</taxon>
        <taxon>Ackermannviridae</taxon>
        <taxon>Vapseptimavirus</taxon>
        <taxon>Vapseptimavirus VAP7</taxon>
    </lineage>
</organism>
<dbReference type="InterPro" id="IPR024072">
    <property type="entry name" value="DHFR-like_dom_sf"/>
</dbReference>
<name>A0A4Y5TV63_9CAUD</name>
<keyword evidence="4" id="KW-0521">NADP</keyword>
<dbReference type="GO" id="GO:0006730">
    <property type="term" value="P:one-carbon metabolic process"/>
    <property type="evidence" value="ECO:0007669"/>
    <property type="project" value="UniProtKB-KW"/>
</dbReference>
<comment type="pathway">
    <text evidence="1">Cofactor biosynthesis; tetrahydrofolate biosynthesis; 5,6,7,8-tetrahydrofolate from 7,8-dihydrofolate: step 1/1.</text>
</comment>
<dbReference type="GO" id="GO:0046654">
    <property type="term" value="P:tetrahydrofolate biosynthetic process"/>
    <property type="evidence" value="ECO:0007669"/>
    <property type="project" value="InterPro"/>
</dbReference>
<evidence type="ECO:0000256" key="5">
    <source>
        <dbReference type="ARBA" id="ARBA00023002"/>
    </source>
</evidence>
<evidence type="ECO:0000256" key="4">
    <source>
        <dbReference type="ARBA" id="ARBA00022857"/>
    </source>
</evidence>
<feature type="domain" description="DHFR" evidence="6">
    <location>
        <begin position="6"/>
        <end position="184"/>
    </location>
</feature>
<dbReference type="PROSITE" id="PS51330">
    <property type="entry name" value="DHFR_2"/>
    <property type="match status" value="1"/>
</dbReference>
<dbReference type="EMBL" id="MK795384">
    <property type="protein sequence ID" value="QDB73218.1"/>
    <property type="molecule type" value="Genomic_DNA"/>
</dbReference>
<evidence type="ECO:0000256" key="1">
    <source>
        <dbReference type="ARBA" id="ARBA00004903"/>
    </source>
</evidence>
<dbReference type="GO" id="GO:0004146">
    <property type="term" value="F:dihydrofolate reductase activity"/>
    <property type="evidence" value="ECO:0007669"/>
    <property type="project" value="UniProtKB-EC"/>
</dbReference>
<evidence type="ECO:0000259" key="6">
    <source>
        <dbReference type="PROSITE" id="PS51330"/>
    </source>
</evidence>
<dbReference type="CDD" id="cd00209">
    <property type="entry name" value="DHFR"/>
    <property type="match status" value="1"/>
</dbReference>
<evidence type="ECO:0000256" key="2">
    <source>
        <dbReference type="ARBA" id="ARBA00012856"/>
    </source>
</evidence>
<dbReference type="RefSeq" id="YP_009845692.1">
    <property type="nucleotide sequence ID" value="NC_048765.1"/>
</dbReference>
<dbReference type="Proteomes" id="UP000318470">
    <property type="component" value="Segment"/>
</dbReference>
<dbReference type="KEGG" id="vg:55616055"/>
<keyword evidence="3" id="KW-0554">One-carbon metabolism</keyword>
<dbReference type="GeneID" id="55616055"/>
<dbReference type="EC" id="1.5.1.3" evidence="2"/>
<keyword evidence="5" id="KW-0560">Oxidoreductase</keyword>
<dbReference type="PANTHER" id="PTHR48069">
    <property type="entry name" value="DIHYDROFOLATE REDUCTASE"/>
    <property type="match status" value="1"/>
</dbReference>
<dbReference type="SUPFAM" id="SSF53597">
    <property type="entry name" value="Dihydrofolate reductase-like"/>
    <property type="match status" value="1"/>
</dbReference>
<dbReference type="InterPro" id="IPR012259">
    <property type="entry name" value="DHFR"/>
</dbReference>
<dbReference type="PRINTS" id="PR00070">
    <property type="entry name" value="DHFR"/>
</dbReference>
<evidence type="ECO:0000256" key="3">
    <source>
        <dbReference type="ARBA" id="ARBA00022563"/>
    </source>
</evidence>